<evidence type="ECO:0000256" key="3">
    <source>
        <dbReference type="ARBA" id="ARBA00022989"/>
    </source>
</evidence>
<evidence type="ECO:0000256" key="1">
    <source>
        <dbReference type="ARBA" id="ARBA00004141"/>
    </source>
</evidence>
<feature type="transmembrane region" description="Helical" evidence="5">
    <location>
        <begin position="133"/>
        <end position="150"/>
    </location>
</feature>
<protein>
    <recommendedName>
        <fullName evidence="6">O-antigen ligase-related domain-containing protein</fullName>
    </recommendedName>
</protein>
<feature type="transmembrane region" description="Helical" evidence="5">
    <location>
        <begin position="102"/>
        <end position="121"/>
    </location>
</feature>
<feature type="transmembrane region" description="Helical" evidence="5">
    <location>
        <begin position="256"/>
        <end position="274"/>
    </location>
</feature>
<dbReference type="Proteomes" id="UP000194137">
    <property type="component" value="Chromosome"/>
</dbReference>
<feature type="transmembrane region" description="Helical" evidence="5">
    <location>
        <begin position="73"/>
        <end position="90"/>
    </location>
</feature>
<keyword evidence="3 5" id="KW-1133">Transmembrane helix</keyword>
<gene>
    <name evidence="7" type="ORF">CAK95_27420</name>
</gene>
<keyword evidence="2 5" id="KW-0812">Transmembrane</keyword>
<proteinExistence type="predicted"/>
<evidence type="ECO:0000256" key="2">
    <source>
        <dbReference type="ARBA" id="ARBA00022692"/>
    </source>
</evidence>
<dbReference type="GO" id="GO:0016020">
    <property type="term" value="C:membrane"/>
    <property type="evidence" value="ECO:0007669"/>
    <property type="project" value="UniProtKB-SubCell"/>
</dbReference>
<dbReference type="Pfam" id="PF04932">
    <property type="entry name" value="Wzy_C"/>
    <property type="match status" value="1"/>
</dbReference>
<feature type="transmembrane region" description="Helical" evidence="5">
    <location>
        <begin position="156"/>
        <end position="176"/>
    </location>
</feature>
<sequence>MASGRGRHHDPPGADHQMTLTGNHILVLSAVIAMTVAAGLALFDPSSLIAIAALPIVVGGSALLWGVMNGNRFATLLHLFLTAFLMHAVFRIRDYQDKDVDFQVIIKIVLWITVATVALIHARRWIEMLRNPVNLPCFLFLIWLFLTALVSPNPTYTLVCAFTVFAGVVFSAYVFVAFKAEEAFATIVLSIMLFCAVSIVVYFAIPEFGHYVYWVNEERFVSPRLSGISGSANNMALVAAFGLVVTGLYAREFHRMNRLFVPASVLLCGAALLMTNSRSPLVMVILILLSVYVFTWKRLYAGLFVVSVALLLFAALIPFGQEFLLKAVSRSGDVGEVTSFTGRTEIWYAVLKLVEAQPLMGYGYASSVFVLPQHASEVGFATSHAHNVMLQLLLTTGWIGVALFVLTMAGVALRAIVYRDRIAFGMLAFVLLNGITESSGFTTLANICTLAFGIAVSLPATTRAYEDHYSYQRRFS</sequence>
<evidence type="ECO:0000259" key="6">
    <source>
        <dbReference type="Pfam" id="PF04932"/>
    </source>
</evidence>
<feature type="transmembrane region" description="Helical" evidence="5">
    <location>
        <begin position="21"/>
        <end position="42"/>
    </location>
</feature>
<evidence type="ECO:0000313" key="8">
    <source>
        <dbReference type="Proteomes" id="UP000194137"/>
    </source>
</evidence>
<evidence type="ECO:0000256" key="4">
    <source>
        <dbReference type="ARBA" id="ARBA00023136"/>
    </source>
</evidence>
<keyword evidence="8" id="KW-1185">Reference proteome</keyword>
<dbReference type="STRING" id="1235591.CAK95_27420"/>
<feature type="transmembrane region" description="Helical" evidence="5">
    <location>
        <begin position="225"/>
        <end position="249"/>
    </location>
</feature>
<dbReference type="KEGG" id="psin:CAK95_27420"/>
<evidence type="ECO:0000313" key="7">
    <source>
        <dbReference type="EMBL" id="ARQ02420.1"/>
    </source>
</evidence>
<feature type="transmembrane region" description="Helical" evidence="5">
    <location>
        <begin position="303"/>
        <end position="321"/>
    </location>
</feature>
<feature type="transmembrane region" description="Helical" evidence="5">
    <location>
        <begin position="397"/>
        <end position="417"/>
    </location>
</feature>
<name>A0A1W6ZYN5_9HYPH</name>
<dbReference type="InterPro" id="IPR051533">
    <property type="entry name" value="WaaL-like"/>
</dbReference>
<reference evidence="7 8" key="1">
    <citation type="submission" date="2017-05" db="EMBL/GenBank/DDBJ databases">
        <title>Full genome sequence of Pseudorhodoplanes sinuspersici.</title>
        <authorList>
            <person name="Dastgheib S.M.M."/>
            <person name="Shavandi M."/>
            <person name="Tirandaz H."/>
        </authorList>
    </citation>
    <scope>NUCLEOTIDE SEQUENCE [LARGE SCALE GENOMIC DNA]</scope>
    <source>
        <strain evidence="7 8">RIPI110</strain>
    </source>
</reference>
<keyword evidence="4 5" id="KW-0472">Membrane</keyword>
<dbReference type="PANTHER" id="PTHR37422:SF13">
    <property type="entry name" value="LIPOPOLYSACCHARIDE BIOSYNTHESIS PROTEIN PA4999-RELATED"/>
    <property type="match status" value="1"/>
</dbReference>
<feature type="transmembrane region" description="Helical" evidence="5">
    <location>
        <begin position="280"/>
        <end position="296"/>
    </location>
</feature>
<dbReference type="EMBL" id="CP021112">
    <property type="protein sequence ID" value="ARQ02420.1"/>
    <property type="molecule type" value="Genomic_DNA"/>
</dbReference>
<feature type="transmembrane region" description="Helical" evidence="5">
    <location>
        <begin position="183"/>
        <end position="205"/>
    </location>
</feature>
<dbReference type="PANTHER" id="PTHR37422">
    <property type="entry name" value="TEICHURONIC ACID BIOSYNTHESIS PROTEIN TUAE"/>
    <property type="match status" value="1"/>
</dbReference>
<accession>A0A1W6ZYN5</accession>
<dbReference type="AlphaFoldDB" id="A0A1W6ZYN5"/>
<evidence type="ECO:0000256" key="5">
    <source>
        <dbReference type="SAM" id="Phobius"/>
    </source>
</evidence>
<feature type="domain" description="O-antigen ligase-related" evidence="6">
    <location>
        <begin position="264"/>
        <end position="405"/>
    </location>
</feature>
<dbReference type="InterPro" id="IPR007016">
    <property type="entry name" value="O-antigen_ligase-rel_domated"/>
</dbReference>
<organism evidence="7 8">
    <name type="scientific">Pseudorhodoplanes sinuspersici</name>
    <dbReference type="NCBI Taxonomy" id="1235591"/>
    <lineage>
        <taxon>Bacteria</taxon>
        <taxon>Pseudomonadati</taxon>
        <taxon>Pseudomonadota</taxon>
        <taxon>Alphaproteobacteria</taxon>
        <taxon>Hyphomicrobiales</taxon>
        <taxon>Pseudorhodoplanes</taxon>
    </lineage>
</organism>
<comment type="subcellular location">
    <subcellularLocation>
        <location evidence="1">Membrane</location>
        <topology evidence="1">Multi-pass membrane protein</topology>
    </subcellularLocation>
</comment>
<feature type="transmembrane region" description="Helical" evidence="5">
    <location>
        <begin position="48"/>
        <end position="66"/>
    </location>
</feature>